<dbReference type="Gene3D" id="3.40.50.2000">
    <property type="entry name" value="Glycogen Phosphorylase B"/>
    <property type="match status" value="2"/>
</dbReference>
<evidence type="ECO:0000313" key="4">
    <source>
        <dbReference type="Proteomes" id="UP001279681"/>
    </source>
</evidence>
<dbReference type="PANTHER" id="PTHR30160:SF7">
    <property type="entry name" value="ADP-HEPTOSE--LPS HEPTOSYLTRANSFERASE 2"/>
    <property type="match status" value="1"/>
</dbReference>
<reference evidence="4" key="1">
    <citation type="submission" date="2023-07" db="EMBL/GenBank/DDBJ databases">
        <authorList>
            <person name="Colorado M.A."/>
            <person name="Villamil L.M."/>
            <person name="Melo J.F."/>
            <person name="Rodriguez J.A."/>
            <person name="Ruiz R.Y."/>
        </authorList>
    </citation>
    <scope>NUCLEOTIDE SEQUENCE [LARGE SCALE GENOMIC DNA]</scope>
    <source>
        <strain evidence="4">C33</strain>
    </source>
</reference>
<proteinExistence type="predicted"/>
<dbReference type="PANTHER" id="PTHR30160">
    <property type="entry name" value="TETRAACYLDISACCHARIDE 4'-KINASE-RELATED"/>
    <property type="match status" value="1"/>
</dbReference>
<evidence type="ECO:0000313" key="3">
    <source>
        <dbReference type="EMBL" id="MDX8336691.1"/>
    </source>
</evidence>
<gene>
    <name evidence="3" type="ORF">RFV38_09295</name>
</gene>
<dbReference type="Pfam" id="PF01075">
    <property type="entry name" value="Glyco_transf_9"/>
    <property type="match status" value="1"/>
</dbReference>
<dbReference type="InterPro" id="IPR051199">
    <property type="entry name" value="LPS_LOS_Heptosyltrfase"/>
</dbReference>
<keyword evidence="2 3" id="KW-0808">Transferase</keyword>
<sequence length="353" mass="40962">MKILVVRFKQIGDAILSSVICKSLKETYPDAEIDYVLYDHVAPLFEHQKYLNKVISISKEEQKNPFKYLKKVWNVTRANYDIVIDIMSTPKSEAFTLFSGKAKYKIGRWKPKRGYTYTHSIPEPSSEYDKAEKFLKMLDPLVKDGVNVKLDKNYSLTFLPEEKEELKERMLKVRVDFSKILIPLAINSRRESKVYPVDLMKQLAQKLLETFDCQIILYYSPNEKEFAKKFHEDLNWDKRIVSDINTKSIRELGALLSNCDIFVGNEGGPRHLAQAIDIPSFSIFSPGSSKGDWLSRDNKRHEGIEPGEILSGESYENLSYEEKYRLITPDIILEKVKEKMLLVPKYIEKNKGL</sequence>
<comment type="caution">
    <text evidence="3">The sequence shown here is derived from an EMBL/GenBank/DDBJ whole genome shotgun (WGS) entry which is preliminary data.</text>
</comment>
<dbReference type="CDD" id="cd03789">
    <property type="entry name" value="GT9_LPS_heptosyltransferase"/>
    <property type="match status" value="1"/>
</dbReference>
<dbReference type="GO" id="GO:0016757">
    <property type="term" value="F:glycosyltransferase activity"/>
    <property type="evidence" value="ECO:0007669"/>
    <property type="project" value="UniProtKB-KW"/>
</dbReference>
<dbReference type="EC" id="2.4.-.-" evidence="3"/>
<evidence type="ECO:0000256" key="2">
    <source>
        <dbReference type="ARBA" id="ARBA00022679"/>
    </source>
</evidence>
<accession>A0ABU4WAZ5</accession>
<dbReference type="InterPro" id="IPR002201">
    <property type="entry name" value="Glyco_trans_9"/>
</dbReference>
<protein>
    <submittedName>
        <fullName evidence="3">Glycosyltransferase family 9 protein</fullName>
        <ecNumber evidence="3">2.4.-.-</ecNumber>
    </submittedName>
</protein>
<name>A0ABU4WAZ5_9FUSO</name>
<keyword evidence="4" id="KW-1185">Reference proteome</keyword>
<dbReference type="EMBL" id="JAVIKH010000012">
    <property type="protein sequence ID" value="MDX8336691.1"/>
    <property type="molecule type" value="Genomic_DNA"/>
</dbReference>
<keyword evidence="1 3" id="KW-0328">Glycosyltransferase</keyword>
<dbReference type="Proteomes" id="UP001279681">
    <property type="component" value="Unassembled WGS sequence"/>
</dbReference>
<evidence type="ECO:0000256" key="1">
    <source>
        <dbReference type="ARBA" id="ARBA00022676"/>
    </source>
</evidence>
<organism evidence="3 4">
    <name type="scientific">Candidatus Cetobacterium colombiensis</name>
    <dbReference type="NCBI Taxonomy" id="3073100"/>
    <lineage>
        <taxon>Bacteria</taxon>
        <taxon>Fusobacteriati</taxon>
        <taxon>Fusobacteriota</taxon>
        <taxon>Fusobacteriia</taxon>
        <taxon>Fusobacteriales</taxon>
        <taxon>Fusobacteriaceae</taxon>
        <taxon>Cetobacterium</taxon>
    </lineage>
</organism>
<dbReference type="RefSeq" id="WP_320314073.1">
    <property type="nucleotide sequence ID" value="NZ_JAVIKH010000012.1"/>
</dbReference>
<dbReference type="SUPFAM" id="SSF53756">
    <property type="entry name" value="UDP-Glycosyltransferase/glycogen phosphorylase"/>
    <property type="match status" value="1"/>
</dbReference>